<gene>
    <name evidence="2" type="ORF">GCM10009760_16350</name>
</gene>
<feature type="region of interest" description="Disordered" evidence="1">
    <location>
        <begin position="81"/>
        <end position="100"/>
    </location>
</feature>
<proteinExistence type="predicted"/>
<evidence type="ECO:0000256" key="1">
    <source>
        <dbReference type="SAM" id="MobiDB-lite"/>
    </source>
</evidence>
<name>A0ABN2Z4L6_9ACTN</name>
<dbReference type="Proteomes" id="UP001422759">
    <property type="component" value="Unassembled WGS sequence"/>
</dbReference>
<keyword evidence="3" id="KW-1185">Reference proteome</keyword>
<sequence length="100" mass="11025">MELCAAYRIPHSQLMGAGAGRWTALDRAKALAHLAFTRAVCEGCGTRPAEWDEQQGGDRFAYVAQSHRCLGCELVEMEQEQVPQGPEARGVKIGLRPRQE</sequence>
<evidence type="ECO:0000313" key="2">
    <source>
        <dbReference type="EMBL" id="GAA2136690.1"/>
    </source>
</evidence>
<dbReference type="RefSeq" id="WP_344462336.1">
    <property type="nucleotide sequence ID" value="NZ_BAAANT010000007.1"/>
</dbReference>
<organism evidence="2 3">
    <name type="scientific">Kitasatospora kazusensis</name>
    <dbReference type="NCBI Taxonomy" id="407974"/>
    <lineage>
        <taxon>Bacteria</taxon>
        <taxon>Bacillati</taxon>
        <taxon>Actinomycetota</taxon>
        <taxon>Actinomycetes</taxon>
        <taxon>Kitasatosporales</taxon>
        <taxon>Streptomycetaceae</taxon>
        <taxon>Kitasatospora</taxon>
    </lineage>
</organism>
<protein>
    <submittedName>
        <fullName evidence="2">Uncharacterized protein</fullName>
    </submittedName>
</protein>
<comment type="caution">
    <text evidence="2">The sequence shown here is derived from an EMBL/GenBank/DDBJ whole genome shotgun (WGS) entry which is preliminary data.</text>
</comment>
<evidence type="ECO:0000313" key="3">
    <source>
        <dbReference type="Proteomes" id="UP001422759"/>
    </source>
</evidence>
<accession>A0ABN2Z4L6</accession>
<dbReference type="EMBL" id="BAAANT010000007">
    <property type="protein sequence ID" value="GAA2136690.1"/>
    <property type="molecule type" value="Genomic_DNA"/>
</dbReference>
<reference evidence="2 3" key="1">
    <citation type="journal article" date="2019" name="Int. J. Syst. Evol. Microbiol.">
        <title>The Global Catalogue of Microorganisms (GCM) 10K type strain sequencing project: providing services to taxonomists for standard genome sequencing and annotation.</title>
        <authorList>
            <consortium name="The Broad Institute Genomics Platform"/>
            <consortium name="The Broad Institute Genome Sequencing Center for Infectious Disease"/>
            <person name="Wu L."/>
            <person name="Ma J."/>
        </authorList>
    </citation>
    <scope>NUCLEOTIDE SEQUENCE [LARGE SCALE GENOMIC DNA]</scope>
    <source>
        <strain evidence="2 3">JCM 14560</strain>
    </source>
</reference>